<accession>A0ABR8ABI8</accession>
<keyword evidence="3" id="KW-1185">Reference proteome</keyword>
<comment type="caution">
    <text evidence="2">The sequence shown here is derived from an EMBL/GenBank/DDBJ whole genome shotgun (WGS) entry which is preliminary data.</text>
</comment>
<feature type="chain" id="PRO_5046657614" evidence="1">
    <location>
        <begin position="27"/>
        <end position="188"/>
    </location>
</feature>
<dbReference type="Proteomes" id="UP000658514">
    <property type="component" value="Unassembled WGS sequence"/>
</dbReference>
<feature type="signal peptide" evidence="1">
    <location>
        <begin position="1"/>
        <end position="26"/>
    </location>
</feature>
<evidence type="ECO:0000313" key="3">
    <source>
        <dbReference type="Proteomes" id="UP000658514"/>
    </source>
</evidence>
<evidence type="ECO:0000256" key="1">
    <source>
        <dbReference type="SAM" id="SignalP"/>
    </source>
</evidence>
<organism evidence="2 3">
    <name type="scientific">Calothrix parietina FACHB-288</name>
    <dbReference type="NCBI Taxonomy" id="2692896"/>
    <lineage>
        <taxon>Bacteria</taxon>
        <taxon>Bacillati</taxon>
        <taxon>Cyanobacteriota</taxon>
        <taxon>Cyanophyceae</taxon>
        <taxon>Nostocales</taxon>
        <taxon>Calotrichaceae</taxon>
        <taxon>Calothrix</taxon>
    </lineage>
</organism>
<sequence length="188" mass="20849">MKLYIRFYLIAAVLIFLVACTSPNQPQNSQSPNNKTTSSQQVVTLDKNFPVAMGQTIYVPIYSHIYHGDEPQLLNLAATLSIRNTDLTNPIIITTVRYYDSEGALIRQYLDQPIQLKALGSTEFFINRRDTSGGLGANFIVEWVSAKVISEPIVEAVMIATEFQQGVSFVSTGKVIKNVKNSQTTSVK</sequence>
<gene>
    <name evidence="2" type="ORF">H6G24_17360</name>
</gene>
<name>A0ABR8ABI8_9CYAN</name>
<dbReference type="InterPro" id="IPR021471">
    <property type="entry name" value="DUF3124"/>
</dbReference>
<dbReference type="EMBL" id="JACJQH010000026">
    <property type="protein sequence ID" value="MBD2197249.1"/>
    <property type="molecule type" value="Genomic_DNA"/>
</dbReference>
<dbReference type="PROSITE" id="PS51257">
    <property type="entry name" value="PROKAR_LIPOPROTEIN"/>
    <property type="match status" value="1"/>
</dbReference>
<proteinExistence type="predicted"/>
<keyword evidence="1" id="KW-0732">Signal</keyword>
<dbReference type="Pfam" id="PF11322">
    <property type="entry name" value="DUF3124"/>
    <property type="match status" value="1"/>
</dbReference>
<evidence type="ECO:0000313" key="2">
    <source>
        <dbReference type="EMBL" id="MBD2197249.1"/>
    </source>
</evidence>
<protein>
    <submittedName>
        <fullName evidence="2">DUF3124 domain-containing protein</fullName>
    </submittedName>
</protein>
<dbReference type="RefSeq" id="WP_190544208.1">
    <property type="nucleotide sequence ID" value="NZ_CAWPNO010000058.1"/>
</dbReference>
<reference evidence="2 3" key="1">
    <citation type="journal article" date="2020" name="ISME J.">
        <title>Comparative genomics reveals insights into cyanobacterial evolution and habitat adaptation.</title>
        <authorList>
            <person name="Chen M.Y."/>
            <person name="Teng W.K."/>
            <person name="Zhao L."/>
            <person name="Hu C.X."/>
            <person name="Zhou Y.K."/>
            <person name="Han B.P."/>
            <person name="Song L.R."/>
            <person name="Shu W.S."/>
        </authorList>
    </citation>
    <scope>NUCLEOTIDE SEQUENCE [LARGE SCALE GENOMIC DNA]</scope>
    <source>
        <strain evidence="2 3">FACHB-288</strain>
    </source>
</reference>